<dbReference type="AlphaFoldDB" id="A0A4Y7SRK9"/>
<keyword evidence="2" id="KW-1185">Reference proteome</keyword>
<dbReference type="EMBL" id="QPFP01000068">
    <property type="protein sequence ID" value="TEB24278.1"/>
    <property type="molecule type" value="Genomic_DNA"/>
</dbReference>
<name>A0A4Y7SRK9_COPMI</name>
<gene>
    <name evidence="1" type="ORF">FA13DRAFT_1739312</name>
</gene>
<comment type="caution">
    <text evidence="1">The sequence shown here is derived from an EMBL/GenBank/DDBJ whole genome shotgun (WGS) entry which is preliminary data.</text>
</comment>
<accession>A0A4Y7SRK9</accession>
<reference evidence="1 2" key="1">
    <citation type="journal article" date="2019" name="Nat. Ecol. Evol.">
        <title>Megaphylogeny resolves global patterns of mushroom evolution.</title>
        <authorList>
            <person name="Varga T."/>
            <person name="Krizsan K."/>
            <person name="Foldi C."/>
            <person name="Dima B."/>
            <person name="Sanchez-Garcia M."/>
            <person name="Sanchez-Ramirez S."/>
            <person name="Szollosi G.J."/>
            <person name="Szarkandi J.G."/>
            <person name="Papp V."/>
            <person name="Albert L."/>
            <person name="Andreopoulos W."/>
            <person name="Angelini C."/>
            <person name="Antonin V."/>
            <person name="Barry K.W."/>
            <person name="Bougher N.L."/>
            <person name="Buchanan P."/>
            <person name="Buyck B."/>
            <person name="Bense V."/>
            <person name="Catcheside P."/>
            <person name="Chovatia M."/>
            <person name="Cooper J."/>
            <person name="Damon W."/>
            <person name="Desjardin D."/>
            <person name="Finy P."/>
            <person name="Geml J."/>
            <person name="Haridas S."/>
            <person name="Hughes K."/>
            <person name="Justo A."/>
            <person name="Karasinski D."/>
            <person name="Kautmanova I."/>
            <person name="Kiss B."/>
            <person name="Kocsube S."/>
            <person name="Kotiranta H."/>
            <person name="LaButti K.M."/>
            <person name="Lechner B.E."/>
            <person name="Liimatainen K."/>
            <person name="Lipzen A."/>
            <person name="Lukacs Z."/>
            <person name="Mihaltcheva S."/>
            <person name="Morgado L.N."/>
            <person name="Niskanen T."/>
            <person name="Noordeloos M.E."/>
            <person name="Ohm R.A."/>
            <person name="Ortiz-Santana B."/>
            <person name="Ovrebo C."/>
            <person name="Racz N."/>
            <person name="Riley R."/>
            <person name="Savchenko A."/>
            <person name="Shiryaev A."/>
            <person name="Soop K."/>
            <person name="Spirin V."/>
            <person name="Szebenyi C."/>
            <person name="Tomsovsky M."/>
            <person name="Tulloss R.E."/>
            <person name="Uehling J."/>
            <person name="Grigoriev I.V."/>
            <person name="Vagvolgyi C."/>
            <person name="Papp T."/>
            <person name="Martin F.M."/>
            <person name="Miettinen O."/>
            <person name="Hibbett D.S."/>
            <person name="Nagy L.G."/>
        </authorList>
    </citation>
    <scope>NUCLEOTIDE SEQUENCE [LARGE SCALE GENOMIC DNA]</scope>
    <source>
        <strain evidence="1 2">FP101781</strain>
    </source>
</reference>
<protein>
    <submittedName>
        <fullName evidence="1">Uncharacterized protein</fullName>
    </submittedName>
</protein>
<evidence type="ECO:0000313" key="2">
    <source>
        <dbReference type="Proteomes" id="UP000298030"/>
    </source>
</evidence>
<dbReference type="Proteomes" id="UP000298030">
    <property type="component" value="Unassembled WGS sequence"/>
</dbReference>
<proteinExistence type="predicted"/>
<organism evidence="1 2">
    <name type="scientific">Coprinellus micaceus</name>
    <name type="common">Glistening ink-cap mushroom</name>
    <name type="synonym">Coprinus micaceus</name>
    <dbReference type="NCBI Taxonomy" id="71717"/>
    <lineage>
        <taxon>Eukaryota</taxon>
        <taxon>Fungi</taxon>
        <taxon>Dikarya</taxon>
        <taxon>Basidiomycota</taxon>
        <taxon>Agaricomycotina</taxon>
        <taxon>Agaricomycetes</taxon>
        <taxon>Agaricomycetidae</taxon>
        <taxon>Agaricales</taxon>
        <taxon>Agaricineae</taxon>
        <taxon>Psathyrellaceae</taxon>
        <taxon>Coprinellus</taxon>
    </lineage>
</organism>
<sequence length="168" mass="18693">MVGLKEFTRLTRKAKVSPDAHYNPLVHSTLMRSWLTLQASIIVGVVGWASAQRSSQKESRGSALVRVGISQLAASYSDRPVCLAHPFLTVIAFHTFVSNPHGMMHIALGTVEVARSRGIARIFAQCTQRSVAAPSDLILARGAGQRWRVSRRQRQFPKRKTPFEESRE</sequence>
<evidence type="ECO:0000313" key="1">
    <source>
        <dbReference type="EMBL" id="TEB24278.1"/>
    </source>
</evidence>